<dbReference type="InterPro" id="IPR050090">
    <property type="entry name" value="Tyrosine_recombinase_XerCD"/>
</dbReference>
<dbReference type="InterPro" id="IPR013762">
    <property type="entry name" value="Integrase-like_cat_sf"/>
</dbReference>
<name>A0AAC9UP56_LATCU</name>
<dbReference type="CDD" id="cd01189">
    <property type="entry name" value="INT_ICEBs1_C_like"/>
    <property type="match status" value="1"/>
</dbReference>
<comment type="similarity">
    <text evidence="1">Belongs to the 'phage' integrase family.</text>
</comment>
<dbReference type="Pfam" id="PF14657">
    <property type="entry name" value="Arm-DNA-bind_4"/>
    <property type="match status" value="1"/>
</dbReference>
<dbReference type="InterPro" id="IPR004107">
    <property type="entry name" value="Integrase_SAM-like_N"/>
</dbReference>
<sequence>MAEGNVRKRGDKWYYSFEAAQVDGKRKRIERVGGYSEKEAKKALRKAIDEYENGNVQIKLDKMSVADYFNYWLVNYVERNLKYNTVKNYRNILKKYIIPKLGKYRVRTLSPEMLQEFIDDIADNATTKQGNPLAQHTVAIIFTVTKEALRRAVFPYRIIKDNPMAYVDMPKYEPQPKKTKQDLKIITLDQYRELLDYFPVADSFHMPLVIAFNTGMRRGEICALTWDKIDLVNNTITVDSNMIQHGKGTYELASPKTKASYRTIDIGQTLVNELKEKRKSQMENQMRYGHLYDKSNFVCTEENGSPVLPNTIKYKTRLVQKKLHMNFNFHSLRHTHATMLLEAGEKMKVVSERLGHSRISTTMDTYSHVTHKMRKNTVSLIEQIQNE</sequence>
<accession>A0AAC9UP56</accession>
<feature type="domain" description="Tyr recombinase" evidence="6">
    <location>
        <begin position="181"/>
        <end position="379"/>
    </location>
</feature>
<evidence type="ECO:0000256" key="4">
    <source>
        <dbReference type="ARBA" id="ARBA00023172"/>
    </source>
</evidence>
<evidence type="ECO:0000256" key="2">
    <source>
        <dbReference type="ARBA" id="ARBA00022908"/>
    </source>
</evidence>
<dbReference type="GO" id="GO:0009379">
    <property type="term" value="C:Holliday junction helicase complex"/>
    <property type="evidence" value="ECO:0007669"/>
    <property type="project" value="InterPro"/>
</dbReference>
<dbReference type="InterPro" id="IPR011114">
    <property type="entry name" value="RuvA_C"/>
</dbReference>
<protein>
    <submittedName>
        <fullName evidence="8">Site-specific integrase</fullName>
    </submittedName>
</protein>
<dbReference type="EMBL" id="CP022474">
    <property type="protein sequence ID" value="ASN59785.1"/>
    <property type="molecule type" value="Genomic_DNA"/>
</dbReference>
<dbReference type="GO" id="GO:0003677">
    <property type="term" value="F:DNA binding"/>
    <property type="evidence" value="ECO:0007669"/>
    <property type="project" value="UniProtKB-UniRule"/>
</dbReference>
<dbReference type="InterPro" id="IPR002104">
    <property type="entry name" value="Integrase_catalytic"/>
</dbReference>
<dbReference type="InterPro" id="IPR010998">
    <property type="entry name" value="Integrase_recombinase_N"/>
</dbReference>
<evidence type="ECO:0000313" key="8">
    <source>
        <dbReference type="EMBL" id="ASN59785.1"/>
    </source>
</evidence>
<evidence type="ECO:0000259" key="7">
    <source>
        <dbReference type="PROSITE" id="PS51900"/>
    </source>
</evidence>
<evidence type="ECO:0000256" key="1">
    <source>
        <dbReference type="ARBA" id="ARBA00008857"/>
    </source>
</evidence>
<dbReference type="GO" id="GO:0009378">
    <property type="term" value="F:four-way junction helicase activity"/>
    <property type="evidence" value="ECO:0007669"/>
    <property type="project" value="InterPro"/>
</dbReference>
<dbReference type="SUPFAM" id="SSF56349">
    <property type="entry name" value="DNA breaking-rejoining enzymes"/>
    <property type="match status" value="1"/>
</dbReference>
<reference evidence="8 9" key="1">
    <citation type="submission" date="2017-07" db="EMBL/GenBank/DDBJ databases">
        <title>Lactobacillus curvatus MRS6 whole genome.</title>
        <authorList>
            <person name="Jans C."/>
            <person name="Lagler S."/>
            <person name="Lacroix C."/>
            <person name="Meile L."/>
            <person name="Stevens M.J.A."/>
        </authorList>
    </citation>
    <scope>NUCLEOTIDE SEQUENCE [LARGE SCALE GENOMIC DNA]</scope>
    <source>
        <strain evidence="8 9">MRS6</strain>
    </source>
</reference>
<dbReference type="Gene3D" id="1.10.443.10">
    <property type="entry name" value="Intergrase catalytic core"/>
    <property type="match status" value="1"/>
</dbReference>
<dbReference type="InterPro" id="IPR028259">
    <property type="entry name" value="AP2-like_int_N"/>
</dbReference>
<dbReference type="PANTHER" id="PTHR30349:SF64">
    <property type="entry name" value="PROPHAGE INTEGRASE INTD-RELATED"/>
    <property type="match status" value="1"/>
</dbReference>
<dbReference type="GO" id="GO:0015074">
    <property type="term" value="P:DNA integration"/>
    <property type="evidence" value="ECO:0007669"/>
    <property type="project" value="UniProtKB-KW"/>
</dbReference>
<dbReference type="GO" id="GO:0006281">
    <property type="term" value="P:DNA repair"/>
    <property type="evidence" value="ECO:0007669"/>
    <property type="project" value="InterPro"/>
</dbReference>
<dbReference type="GO" id="GO:0005524">
    <property type="term" value="F:ATP binding"/>
    <property type="evidence" value="ECO:0007669"/>
    <property type="project" value="InterPro"/>
</dbReference>
<dbReference type="GO" id="GO:0006310">
    <property type="term" value="P:DNA recombination"/>
    <property type="evidence" value="ECO:0007669"/>
    <property type="project" value="UniProtKB-KW"/>
</dbReference>
<dbReference type="Gene3D" id="1.10.150.130">
    <property type="match status" value="1"/>
</dbReference>
<dbReference type="Pfam" id="PF00589">
    <property type="entry name" value="Phage_integrase"/>
    <property type="match status" value="1"/>
</dbReference>
<feature type="domain" description="Core-binding (CB)" evidence="7">
    <location>
        <begin position="60"/>
        <end position="153"/>
    </location>
</feature>
<evidence type="ECO:0000256" key="3">
    <source>
        <dbReference type="ARBA" id="ARBA00023125"/>
    </source>
</evidence>
<dbReference type="PANTHER" id="PTHR30349">
    <property type="entry name" value="PHAGE INTEGRASE-RELATED"/>
    <property type="match status" value="1"/>
</dbReference>
<keyword evidence="2" id="KW-0229">DNA integration</keyword>
<dbReference type="AlphaFoldDB" id="A0AAC9UP56"/>
<dbReference type="PROSITE" id="PS51898">
    <property type="entry name" value="TYR_RECOMBINASE"/>
    <property type="match status" value="1"/>
</dbReference>
<dbReference type="Pfam" id="PF14659">
    <property type="entry name" value="Phage_int_SAM_3"/>
    <property type="match status" value="1"/>
</dbReference>
<keyword evidence="3 5" id="KW-0238">DNA-binding</keyword>
<dbReference type="Proteomes" id="UP000199749">
    <property type="component" value="Chromosome"/>
</dbReference>
<evidence type="ECO:0000259" key="6">
    <source>
        <dbReference type="PROSITE" id="PS51898"/>
    </source>
</evidence>
<keyword evidence="4" id="KW-0233">DNA recombination</keyword>
<dbReference type="PROSITE" id="PS51900">
    <property type="entry name" value="CB"/>
    <property type="match status" value="1"/>
</dbReference>
<organism evidence="8 9">
    <name type="scientific">Latilactobacillus curvatus</name>
    <name type="common">Lactobacillus curvatus</name>
    <dbReference type="NCBI Taxonomy" id="28038"/>
    <lineage>
        <taxon>Bacteria</taxon>
        <taxon>Bacillati</taxon>
        <taxon>Bacillota</taxon>
        <taxon>Bacilli</taxon>
        <taxon>Lactobacillales</taxon>
        <taxon>Lactobacillaceae</taxon>
        <taxon>Latilactobacillus</taxon>
    </lineage>
</organism>
<dbReference type="InterPro" id="IPR011010">
    <property type="entry name" value="DNA_brk_join_enz"/>
</dbReference>
<evidence type="ECO:0000313" key="9">
    <source>
        <dbReference type="Proteomes" id="UP000199749"/>
    </source>
</evidence>
<evidence type="ECO:0000256" key="5">
    <source>
        <dbReference type="PROSITE-ProRule" id="PRU01248"/>
    </source>
</evidence>
<dbReference type="CDD" id="cd14332">
    <property type="entry name" value="UBA_RuvA_C"/>
    <property type="match status" value="1"/>
</dbReference>
<dbReference type="RefSeq" id="WP_089556495.1">
    <property type="nucleotide sequence ID" value="NZ_CP022474.1"/>
</dbReference>
<gene>
    <name evidence="8" type="ORF">CG419_03720</name>
</gene>
<dbReference type="InterPro" id="IPR044068">
    <property type="entry name" value="CB"/>
</dbReference>
<proteinExistence type="inferred from homology"/>